<feature type="signal peptide" evidence="1">
    <location>
        <begin position="1"/>
        <end position="23"/>
    </location>
</feature>
<proteinExistence type="predicted"/>
<keyword evidence="3" id="KW-1185">Reference proteome</keyword>
<dbReference type="GeneID" id="82890260"/>
<dbReference type="Proteomes" id="UP001059295">
    <property type="component" value="Chromosome"/>
</dbReference>
<evidence type="ECO:0000313" key="3">
    <source>
        <dbReference type="Proteomes" id="UP001059295"/>
    </source>
</evidence>
<evidence type="ECO:0000256" key="1">
    <source>
        <dbReference type="SAM" id="SignalP"/>
    </source>
</evidence>
<dbReference type="EMBL" id="CP102294">
    <property type="protein sequence ID" value="UWN57375.1"/>
    <property type="molecule type" value="Genomic_DNA"/>
</dbReference>
<gene>
    <name evidence="2" type="ORF">NQ491_00960</name>
</gene>
<keyword evidence="1" id="KW-0732">Signal</keyword>
<name>A0ABY5UZJ1_9BACT</name>
<accession>A0ABY5UZJ1</accession>
<evidence type="ECO:0000313" key="2">
    <source>
        <dbReference type="EMBL" id="UWN57375.1"/>
    </source>
</evidence>
<reference evidence="2" key="1">
    <citation type="journal article" date="2022" name="Cell">
        <title>Design, construction, and in vivo augmentation of a complex gut microbiome.</title>
        <authorList>
            <person name="Cheng A.G."/>
            <person name="Ho P.Y."/>
            <person name="Aranda-Diaz A."/>
            <person name="Jain S."/>
            <person name="Yu F.B."/>
            <person name="Meng X."/>
            <person name="Wang M."/>
            <person name="Iakiviak M."/>
            <person name="Nagashima K."/>
            <person name="Zhao A."/>
            <person name="Murugkar P."/>
            <person name="Patil A."/>
            <person name="Atabakhsh K."/>
            <person name="Weakley A."/>
            <person name="Yan J."/>
            <person name="Brumbaugh A.R."/>
            <person name="Higginbottom S."/>
            <person name="Dimas A."/>
            <person name="Shiver A.L."/>
            <person name="Deutschbauer A."/>
            <person name="Neff N."/>
            <person name="Sonnenburg J.L."/>
            <person name="Huang K.C."/>
            <person name="Fischbach M.A."/>
        </authorList>
    </citation>
    <scope>NUCLEOTIDE SEQUENCE</scope>
    <source>
        <strain evidence="2">AP11</strain>
    </source>
</reference>
<organism evidence="2 3">
    <name type="scientific">Alistipes ihumii AP11</name>
    <dbReference type="NCBI Taxonomy" id="1211813"/>
    <lineage>
        <taxon>Bacteria</taxon>
        <taxon>Pseudomonadati</taxon>
        <taxon>Bacteroidota</taxon>
        <taxon>Bacteroidia</taxon>
        <taxon>Bacteroidales</taxon>
        <taxon>Rikenellaceae</taxon>
        <taxon>Alistipes</taxon>
    </lineage>
</organism>
<feature type="chain" id="PRO_5047076276" description="Lipoprotein" evidence="1">
    <location>
        <begin position="24"/>
        <end position="228"/>
    </location>
</feature>
<dbReference type="PROSITE" id="PS51257">
    <property type="entry name" value="PROKAR_LIPOPROTEIN"/>
    <property type="match status" value="1"/>
</dbReference>
<evidence type="ECO:0008006" key="4">
    <source>
        <dbReference type="Google" id="ProtNLM"/>
    </source>
</evidence>
<dbReference type="RefSeq" id="WP_147524869.1">
    <property type="nucleotide sequence ID" value="NZ_CAPH01000006.1"/>
</dbReference>
<sequence length="228" mass="26216">MMTRLMKIAAVAAVAALTLTACGSGETFTMTSDEGIAKIKELITTNVDTSKYKIYEVEWNEDGHDRKLENILTQIDVYYIDAENNDYNLSFLLTGGKFTTDGPKKSDRRTYSYECSTPLNLDAINFEYLEKITEGAVSIVQSDEKGQRLSLKSAEMFRFRNWPVMLREVDRWNRSEEFREESKQLEVQFEFNYINENESTEYEGRFTVTNYYTVAFTADAAGEVSLDE</sequence>
<protein>
    <recommendedName>
        <fullName evidence="4">Lipoprotein</fullName>
    </recommendedName>
</protein>